<evidence type="ECO:0000313" key="2">
    <source>
        <dbReference type="Proteomes" id="UP000282551"/>
    </source>
</evidence>
<gene>
    <name evidence="1" type="ORF">NCTC10485_00823</name>
</gene>
<proteinExistence type="predicted"/>
<dbReference type="GO" id="GO:0016491">
    <property type="term" value="F:oxidoreductase activity"/>
    <property type="evidence" value="ECO:0007669"/>
    <property type="project" value="InterPro"/>
</dbReference>
<protein>
    <submittedName>
        <fullName evidence="1">Deazaflavin-dependent nitroreductase family protein</fullName>
    </submittedName>
</protein>
<dbReference type="AlphaFoldDB" id="A0A3S4RJZ0"/>
<dbReference type="EMBL" id="LR134355">
    <property type="protein sequence ID" value="VEG45896.1"/>
    <property type="molecule type" value="Genomic_DNA"/>
</dbReference>
<dbReference type="Gene3D" id="2.30.110.10">
    <property type="entry name" value="Electron Transport, Fmn-binding Protein, Chain A"/>
    <property type="match status" value="1"/>
</dbReference>
<dbReference type="Proteomes" id="UP000282551">
    <property type="component" value="Chromosome"/>
</dbReference>
<organism evidence="1 2">
    <name type="scientific">Mycolicibacterium chitae</name>
    <name type="common">Mycobacterium chitae</name>
    <dbReference type="NCBI Taxonomy" id="1792"/>
    <lineage>
        <taxon>Bacteria</taxon>
        <taxon>Bacillati</taxon>
        <taxon>Actinomycetota</taxon>
        <taxon>Actinomycetes</taxon>
        <taxon>Mycobacteriales</taxon>
        <taxon>Mycobacteriaceae</taxon>
        <taxon>Mycolicibacterium</taxon>
    </lineage>
</organism>
<reference evidence="1 2" key="1">
    <citation type="submission" date="2018-12" db="EMBL/GenBank/DDBJ databases">
        <authorList>
            <consortium name="Pathogen Informatics"/>
        </authorList>
    </citation>
    <scope>NUCLEOTIDE SEQUENCE [LARGE SCALE GENOMIC DNA]</scope>
    <source>
        <strain evidence="1 2">NCTC10485</strain>
    </source>
</reference>
<name>A0A3S4RJZ0_MYCCI</name>
<dbReference type="NCBIfam" id="TIGR00026">
    <property type="entry name" value="hi_GC_TIGR00026"/>
    <property type="match status" value="1"/>
</dbReference>
<dbReference type="InterPro" id="IPR004378">
    <property type="entry name" value="F420H2_quin_Rdtase"/>
</dbReference>
<dbReference type="InterPro" id="IPR012349">
    <property type="entry name" value="Split_barrel_FMN-bd"/>
</dbReference>
<sequence length="150" mass="16970">MPTTLAGRLLRTRWLVRAPLALYRARLGFLLGHRMLMLEHRGRKTGLPRQVVLEVTDRPGPDRYVVASGLGKTSQWYRNVLADPEVKVSVGGRREVPATARAMTPEESARTLAEYQRQHRIAWRFLGPVMQEALGTDDLAVPMVELTLEE</sequence>
<evidence type="ECO:0000313" key="1">
    <source>
        <dbReference type="EMBL" id="VEG45896.1"/>
    </source>
</evidence>
<accession>A0A3S4RJZ0</accession>
<dbReference type="Pfam" id="PF04075">
    <property type="entry name" value="F420H2_quin_red"/>
    <property type="match status" value="1"/>
</dbReference>
<dbReference type="OrthoDB" id="163266at2"/>
<keyword evidence="2" id="KW-1185">Reference proteome</keyword>
<dbReference type="RefSeq" id="WP_126332561.1">
    <property type="nucleotide sequence ID" value="NZ_AP022604.1"/>
</dbReference>